<dbReference type="RefSeq" id="XP_016497404.1">
    <property type="nucleotide sequence ID" value="XM_016641918.1"/>
</dbReference>
<accession>A0A1S4C8W7</accession>
<dbReference type="InterPro" id="IPR052439">
    <property type="entry name" value="F-box/Kelch-repeat"/>
</dbReference>
<dbReference type="PaxDb" id="4097-A0A1S4C8W7"/>
<keyword evidence="1" id="KW-0880">Kelch repeat</keyword>
<protein>
    <submittedName>
        <fullName evidence="3">F-box/kelch-repeat protein At1g74510-like</fullName>
    </submittedName>
</protein>
<evidence type="ECO:0000313" key="3">
    <source>
        <dbReference type="RefSeq" id="XP_016497404.1"/>
    </source>
</evidence>
<evidence type="ECO:0000256" key="2">
    <source>
        <dbReference type="ARBA" id="ARBA00022737"/>
    </source>
</evidence>
<reference evidence="3" key="1">
    <citation type="submission" date="2025-08" db="UniProtKB">
        <authorList>
            <consortium name="RefSeq"/>
        </authorList>
    </citation>
    <scope>IDENTIFICATION</scope>
</reference>
<gene>
    <name evidence="3" type="primary">LOC107816218</name>
</gene>
<name>A0A1S4C8W7_TOBAC</name>
<dbReference type="Gene3D" id="2.120.10.80">
    <property type="entry name" value="Kelch-type beta propeller"/>
    <property type="match status" value="1"/>
</dbReference>
<dbReference type="PANTHER" id="PTHR46122">
    <property type="entry name" value="GALACTOSE OXIDASE/KELCH REPEAT PROTEIN-RELATED"/>
    <property type="match status" value="1"/>
</dbReference>
<sequence length="231" mass="26398">MLEDQSCLVSKDCQRERNLVACMNGKEPLVNYQERELVKCKLPNKSDAFNKVEVALSLGNSSASPNEQVASLNRSLRSLIRSGELYKLRRENGVVEHWVYFYCELVEWGAFDPSRCRWMHLPAMTLDECFVLADKESLAVGTELLVFGKEIFSHVIYRYSLLTNTWSYGMRINVPRCLFGSASLSCSDTTIWVPYPCQHDTDTGKGVGPVSDMVRQDRRSKRCVVDYWTEA</sequence>
<dbReference type="GO" id="GO:0005634">
    <property type="term" value="C:nucleus"/>
    <property type="evidence" value="ECO:0000318"/>
    <property type="project" value="GO_Central"/>
</dbReference>
<dbReference type="KEGG" id="nta:107816218"/>
<proteinExistence type="predicted"/>
<dbReference type="STRING" id="4097.A0A1S4C8W7"/>
<dbReference type="InterPro" id="IPR015915">
    <property type="entry name" value="Kelch-typ_b-propeller"/>
</dbReference>
<dbReference type="SUPFAM" id="SSF117281">
    <property type="entry name" value="Kelch motif"/>
    <property type="match status" value="1"/>
</dbReference>
<dbReference type="PANTHER" id="PTHR46122:SF13">
    <property type="entry name" value="F-BOX_KELCH-REPEAT PROTEIN SKIP11-LIKE"/>
    <property type="match status" value="1"/>
</dbReference>
<organism evidence="3">
    <name type="scientific">Nicotiana tabacum</name>
    <name type="common">Common tobacco</name>
    <dbReference type="NCBI Taxonomy" id="4097"/>
    <lineage>
        <taxon>Eukaryota</taxon>
        <taxon>Viridiplantae</taxon>
        <taxon>Streptophyta</taxon>
        <taxon>Embryophyta</taxon>
        <taxon>Tracheophyta</taxon>
        <taxon>Spermatophyta</taxon>
        <taxon>Magnoliopsida</taxon>
        <taxon>eudicotyledons</taxon>
        <taxon>Gunneridae</taxon>
        <taxon>Pentapetalae</taxon>
        <taxon>asterids</taxon>
        <taxon>lamiids</taxon>
        <taxon>Solanales</taxon>
        <taxon>Solanaceae</taxon>
        <taxon>Nicotianoideae</taxon>
        <taxon>Nicotianeae</taxon>
        <taxon>Nicotiana</taxon>
    </lineage>
</organism>
<keyword evidence="2" id="KW-0677">Repeat</keyword>
<evidence type="ECO:0000256" key="1">
    <source>
        <dbReference type="ARBA" id="ARBA00022441"/>
    </source>
</evidence>
<dbReference type="AlphaFoldDB" id="A0A1S4C8W7"/>